<protein>
    <submittedName>
        <fullName evidence="1">Uncharacterized protein</fullName>
    </submittedName>
</protein>
<dbReference type="AlphaFoldDB" id="A0A7W4P886"/>
<accession>A0A7W4P886</accession>
<evidence type="ECO:0000313" key="1">
    <source>
        <dbReference type="EMBL" id="MBB2181226.1"/>
    </source>
</evidence>
<dbReference type="RefSeq" id="WP_182968949.1">
    <property type="nucleotide sequence ID" value="NZ_BAABGC010000042.1"/>
</dbReference>
<evidence type="ECO:0000313" key="2">
    <source>
        <dbReference type="Proteomes" id="UP000525623"/>
    </source>
</evidence>
<organism evidence="1 2">
    <name type="scientific">Gluconacetobacter tumulicola</name>
    <dbReference type="NCBI Taxonomy" id="1017177"/>
    <lineage>
        <taxon>Bacteria</taxon>
        <taxon>Pseudomonadati</taxon>
        <taxon>Pseudomonadota</taxon>
        <taxon>Alphaproteobacteria</taxon>
        <taxon>Acetobacterales</taxon>
        <taxon>Acetobacteraceae</taxon>
        <taxon>Gluconacetobacter</taxon>
    </lineage>
</organism>
<gene>
    <name evidence="1" type="ORF">HLH29_19145</name>
</gene>
<dbReference type="EMBL" id="JABEQL010000054">
    <property type="protein sequence ID" value="MBB2181226.1"/>
    <property type="molecule type" value="Genomic_DNA"/>
</dbReference>
<keyword evidence="2" id="KW-1185">Reference proteome</keyword>
<sequence>MKLVTLANIQFNRIGTLGPGRGGFPSYVSSGDDRRITVCVELENSTSAAVLEKVKEIAIQKGEHEQDLRRLGQQRDYGADSGGMSFKEDLDVWGTQYSSTYADCEVFPAFEIDGRYFRLQEVQKSDL</sequence>
<comment type="caution">
    <text evidence="1">The sequence shown here is derived from an EMBL/GenBank/DDBJ whole genome shotgun (WGS) entry which is preliminary data.</text>
</comment>
<proteinExistence type="predicted"/>
<reference evidence="1 2" key="1">
    <citation type="submission" date="2020-04" db="EMBL/GenBank/DDBJ databases">
        <title>Description of novel Gluconacetobacter.</title>
        <authorList>
            <person name="Sombolestani A."/>
        </authorList>
    </citation>
    <scope>NUCLEOTIDE SEQUENCE [LARGE SCALE GENOMIC DNA]</scope>
    <source>
        <strain evidence="1 2">LMG 27725</strain>
    </source>
</reference>
<name>A0A7W4P886_9PROT</name>
<dbReference type="Proteomes" id="UP000525623">
    <property type="component" value="Unassembled WGS sequence"/>
</dbReference>